<feature type="compositionally biased region" description="Basic and acidic residues" evidence="1">
    <location>
        <begin position="116"/>
        <end position="136"/>
    </location>
</feature>
<feature type="compositionally biased region" description="Pro residues" evidence="1">
    <location>
        <begin position="148"/>
        <end position="158"/>
    </location>
</feature>
<organism evidence="2 3">
    <name type="scientific">Roseimaritima multifibrata</name>
    <dbReference type="NCBI Taxonomy" id="1930274"/>
    <lineage>
        <taxon>Bacteria</taxon>
        <taxon>Pseudomonadati</taxon>
        <taxon>Planctomycetota</taxon>
        <taxon>Planctomycetia</taxon>
        <taxon>Pirellulales</taxon>
        <taxon>Pirellulaceae</taxon>
        <taxon>Roseimaritima</taxon>
    </lineage>
</organism>
<protein>
    <submittedName>
        <fullName evidence="2">Uncharacterized protein</fullName>
    </submittedName>
</protein>
<feature type="compositionally biased region" description="Low complexity" evidence="1">
    <location>
        <begin position="82"/>
        <end position="91"/>
    </location>
</feature>
<evidence type="ECO:0000313" key="3">
    <source>
        <dbReference type="Proteomes" id="UP000320672"/>
    </source>
</evidence>
<proteinExistence type="predicted"/>
<dbReference type="EMBL" id="CP036262">
    <property type="protein sequence ID" value="QDS93290.1"/>
    <property type="molecule type" value="Genomic_DNA"/>
</dbReference>
<dbReference type="Proteomes" id="UP000320672">
    <property type="component" value="Chromosome"/>
</dbReference>
<evidence type="ECO:0000313" key="2">
    <source>
        <dbReference type="EMBL" id="QDS93290.1"/>
    </source>
</evidence>
<name>A0A517MEH3_9BACT</name>
<accession>A0A517MEH3</accession>
<sequence>MWLGFLARLSPQRIPKQPSARDPLILFEPHTSGLRRDWVLHGPLQDEQKKLACFQFQQPTENVSHPDHPTNCQADSRPPRSPRTAAPDRSPTPGPAARKGEPRSDDPLESPTESLPEDKKSPLDRPPTKVLNERAGKRPQQASTATEPLPPEKSPAIPPSRLSKIRLGATKHPTGELHTKPPADPRPDCFLQDGRPAAAIAAPALSEWPSWNSLASN</sequence>
<feature type="region of interest" description="Disordered" evidence="1">
    <location>
        <begin position="60"/>
        <end position="162"/>
    </location>
</feature>
<dbReference type="AlphaFoldDB" id="A0A517MEH3"/>
<reference evidence="2 3" key="1">
    <citation type="submission" date="2019-02" db="EMBL/GenBank/DDBJ databases">
        <title>Deep-cultivation of Planctomycetes and their phenomic and genomic characterization uncovers novel biology.</title>
        <authorList>
            <person name="Wiegand S."/>
            <person name="Jogler M."/>
            <person name="Boedeker C."/>
            <person name="Pinto D."/>
            <person name="Vollmers J."/>
            <person name="Rivas-Marin E."/>
            <person name="Kohn T."/>
            <person name="Peeters S.H."/>
            <person name="Heuer A."/>
            <person name="Rast P."/>
            <person name="Oberbeckmann S."/>
            <person name="Bunk B."/>
            <person name="Jeske O."/>
            <person name="Meyerdierks A."/>
            <person name="Storesund J.E."/>
            <person name="Kallscheuer N."/>
            <person name="Luecker S."/>
            <person name="Lage O.M."/>
            <person name="Pohl T."/>
            <person name="Merkel B.J."/>
            <person name="Hornburger P."/>
            <person name="Mueller R.-W."/>
            <person name="Bruemmer F."/>
            <person name="Labrenz M."/>
            <person name="Spormann A.M."/>
            <person name="Op den Camp H."/>
            <person name="Overmann J."/>
            <person name="Amann R."/>
            <person name="Jetten M.S.M."/>
            <person name="Mascher T."/>
            <person name="Medema M.H."/>
            <person name="Devos D.P."/>
            <person name="Kaster A.-K."/>
            <person name="Ovreas L."/>
            <person name="Rohde M."/>
            <person name="Galperin M.Y."/>
            <person name="Jogler C."/>
        </authorList>
    </citation>
    <scope>NUCLEOTIDE SEQUENCE [LARGE SCALE GENOMIC DNA]</scope>
    <source>
        <strain evidence="2 3">FF011L</strain>
    </source>
</reference>
<evidence type="ECO:0000256" key="1">
    <source>
        <dbReference type="SAM" id="MobiDB-lite"/>
    </source>
</evidence>
<gene>
    <name evidence="2" type="ORF">FF011L_20520</name>
</gene>
<dbReference type="KEGG" id="rml:FF011L_20520"/>
<keyword evidence="3" id="KW-1185">Reference proteome</keyword>